<dbReference type="GO" id="GO:0046900">
    <property type="term" value="P:tetrahydrofolylpolyglutamate metabolic process"/>
    <property type="evidence" value="ECO:0007669"/>
    <property type="project" value="TreeGrafter"/>
</dbReference>
<evidence type="ECO:0000256" key="5">
    <source>
        <dbReference type="ARBA" id="ARBA00022729"/>
    </source>
</evidence>
<dbReference type="Gene3D" id="3.40.50.880">
    <property type="match status" value="1"/>
</dbReference>
<accession>A0A7S0R2M0</accession>
<organism evidence="12">
    <name type="scientific">Chlamydomonas leiostraca</name>
    <dbReference type="NCBI Taxonomy" id="1034604"/>
    <lineage>
        <taxon>Eukaryota</taxon>
        <taxon>Viridiplantae</taxon>
        <taxon>Chlorophyta</taxon>
        <taxon>core chlorophytes</taxon>
        <taxon>Chlorophyceae</taxon>
        <taxon>CS clade</taxon>
        <taxon>Chlamydomonadales</taxon>
        <taxon>Chlamydomonadaceae</taxon>
        <taxon>Chlamydomonas</taxon>
    </lineage>
</organism>
<feature type="active site" evidence="9">
    <location>
        <position position="255"/>
    </location>
</feature>
<feature type="region of interest" description="Disordered" evidence="10">
    <location>
        <begin position="336"/>
        <end position="383"/>
    </location>
</feature>
<sequence>MPGPCTKRVGLLLLLSLLAVNGVAGGSRRMLKGNGKDKVGKNDRPIIGILSQPGDPAPDGMSYIAASYVKWIESAGARVVPIFYDMTEEEVRRIFSIINGVLLPGGGASLRPGHKFYDTARLLVELAVAANEAGDYFPVQGTCLGMETLAIIISRNYTILSDYDAEDAPAPLLYTEEAHTSRFLKALPDDVRVALQQTAIAMENHQKGLAMSAYKENPALEDFFKVLSLSIDKSGNPYVSTLEARNYPIVATQWHPEKNPFEWSPALHIPHTPEAVRMSQEVANYFVYEARNNMHKADSPLEEDEVLIYNWAPHFTGRHAQEGGEERDFQQCYFFQQASHSGDDRPDAKGSKGSRRWRSAFPDMSQLARGKARTKTTTATADA</sequence>
<evidence type="ECO:0000256" key="10">
    <source>
        <dbReference type="SAM" id="MobiDB-lite"/>
    </source>
</evidence>
<evidence type="ECO:0000256" key="3">
    <source>
        <dbReference type="ARBA" id="ARBA00012886"/>
    </source>
</evidence>
<keyword evidence="6 9" id="KW-0378">Hydrolase</keyword>
<keyword evidence="5 11" id="KW-0732">Signal</keyword>
<feature type="chain" id="PRO_5031286944" description="folate gamma-glutamyl hydrolase" evidence="11">
    <location>
        <begin position="26"/>
        <end position="383"/>
    </location>
</feature>
<dbReference type="PANTHER" id="PTHR11315">
    <property type="entry name" value="PROTEASE FAMILY C26 GAMMA-GLUTAMYL HYDROLASE"/>
    <property type="match status" value="1"/>
</dbReference>
<feature type="compositionally biased region" description="Basic and acidic residues" evidence="10">
    <location>
        <begin position="341"/>
        <end position="350"/>
    </location>
</feature>
<dbReference type="GO" id="GO:0005773">
    <property type="term" value="C:vacuole"/>
    <property type="evidence" value="ECO:0007669"/>
    <property type="project" value="TreeGrafter"/>
</dbReference>
<dbReference type="PROSITE" id="PS51273">
    <property type="entry name" value="GATASE_TYPE_1"/>
    <property type="match status" value="1"/>
</dbReference>
<keyword evidence="4" id="KW-0964">Secreted</keyword>
<dbReference type="InterPro" id="IPR015527">
    <property type="entry name" value="Pept_C26_g-glut_hydrolase"/>
</dbReference>
<dbReference type="EC" id="3.4.19.9" evidence="3 9"/>
<dbReference type="InterPro" id="IPR011697">
    <property type="entry name" value="Peptidase_C26"/>
</dbReference>
<dbReference type="PROSITE" id="PS51275">
    <property type="entry name" value="PEPTIDASE_C26_GGH"/>
    <property type="match status" value="1"/>
</dbReference>
<evidence type="ECO:0000256" key="7">
    <source>
        <dbReference type="ARBA" id="ARBA00051589"/>
    </source>
</evidence>
<dbReference type="SUPFAM" id="SSF52317">
    <property type="entry name" value="Class I glutamine amidotransferase-like"/>
    <property type="match status" value="1"/>
</dbReference>
<dbReference type="AlphaFoldDB" id="A0A7S0R2M0"/>
<dbReference type="GO" id="GO:0005576">
    <property type="term" value="C:extracellular region"/>
    <property type="evidence" value="ECO:0007669"/>
    <property type="project" value="UniProtKB-SubCell"/>
</dbReference>
<evidence type="ECO:0000256" key="4">
    <source>
        <dbReference type="ARBA" id="ARBA00022525"/>
    </source>
</evidence>
<proteinExistence type="inferred from homology"/>
<dbReference type="GO" id="GO:0034722">
    <property type="term" value="F:gamma-glutamyl-peptidase activity"/>
    <property type="evidence" value="ECO:0007669"/>
    <property type="project" value="UniProtKB-UniRule"/>
</dbReference>
<feature type="signal peptide" evidence="11">
    <location>
        <begin position="1"/>
        <end position="25"/>
    </location>
</feature>
<dbReference type="FunFam" id="3.40.50.880:FF:000024">
    <property type="entry name" value="Folate gamma-glutamyl hydrolase"/>
    <property type="match status" value="1"/>
</dbReference>
<evidence type="ECO:0000256" key="6">
    <source>
        <dbReference type="ARBA" id="ARBA00022801"/>
    </source>
</evidence>
<evidence type="ECO:0000256" key="2">
    <source>
        <dbReference type="ARBA" id="ARBA00011083"/>
    </source>
</evidence>
<evidence type="ECO:0000256" key="8">
    <source>
        <dbReference type="PIRSR" id="PIRSR615527-1"/>
    </source>
</evidence>
<protein>
    <recommendedName>
        <fullName evidence="3 9">folate gamma-glutamyl hydrolase</fullName>
        <ecNumber evidence="3 9">3.4.19.9</ecNumber>
    </recommendedName>
</protein>
<feature type="active site" description="Proton donor" evidence="8">
    <location>
        <position position="255"/>
    </location>
</feature>
<comment type="subcellular location">
    <subcellularLocation>
        <location evidence="1">Secreted</location>
        <location evidence="1">Extracellular space</location>
    </subcellularLocation>
</comment>
<reference evidence="12" key="1">
    <citation type="submission" date="2021-01" db="EMBL/GenBank/DDBJ databases">
        <authorList>
            <person name="Corre E."/>
            <person name="Pelletier E."/>
            <person name="Niang G."/>
            <person name="Scheremetjew M."/>
            <person name="Finn R."/>
            <person name="Kale V."/>
            <person name="Holt S."/>
            <person name="Cochrane G."/>
            <person name="Meng A."/>
            <person name="Brown T."/>
            <person name="Cohen L."/>
        </authorList>
    </citation>
    <scope>NUCLEOTIDE SEQUENCE</scope>
    <source>
        <strain evidence="12">SAG 11-49</strain>
    </source>
</reference>
<dbReference type="InterPro" id="IPR029062">
    <property type="entry name" value="Class_I_gatase-like"/>
</dbReference>
<name>A0A7S0R2M0_9CHLO</name>
<feature type="active site" description="Nucleophile" evidence="8 9">
    <location>
        <position position="143"/>
    </location>
</feature>
<dbReference type="EMBL" id="HBFB01002561">
    <property type="protein sequence ID" value="CAD8665283.1"/>
    <property type="molecule type" value="Transcribed_RNA"/>
</dbReference>
<evidence type="ECO:0000256" key="11">
    <source>
        <dbReference type="SAM" id="SignalP"/>
    </source>
</evidence>
<evidence type="ECO:0000256" key="1">
    <source>
        <dbReference type="ARBA" id="ARBA00004239"/>
    </source>
</evidence>
<gene>
    <name evidence="12" type="ORF">CLEI1391_LOCUS1305</name>
</gene>
<dbReference type="PANTHER" id="PTHR11315:SF0">
    <property type="entry name" value="FOLATE GAMMA-GLUTAMYL HYDROLASE"/>
    <property type="match status" value="1"/>
</dbReference>
<dbReference type="Pfam" id="PF07722">
    <property type="entry name" value="Peptidase_C26"/>
    <property type="match status" value="1"/>
</dbReference>
<comment type="similarity">
    <text evidence="2">Belongs to the peptidase C26 family.</text>
</comment>
<evidence type="ECO:0000256" key="9">
    <source>
        <dbReference type="PROSITE-ProRule" id="PRU00607"/>
    </source>
</evidence>
<evidence type="ECO:0000313" key="12">
    <source>
        <dbReference type="EMBL" id="CAD8665283.1"/>
    </source>
</evidence>
<comment type="catalytic activity">
    <reaction evidence="7 9">
        <text>(6S)-5,6,7,8-tetrahydrofolyl-(gamma-L-Glu)(n) + (n-1) H2O = (6S)-5,6,7,8-tetrahydrofolate + (n-1) L-glutamate</text>
        <dbReference type="Rhea" id="RHEA:56784"/>
        <dbReference type="Rhea" id="RHEA-COMP:14738"/>
        <dbReference type="ChEBI" id="CHEBI:15377"/>
        <dbReference type="ChEBI" id="CHEBI:29985"/>
        <dbReference type="ChEBI" id="CHEBI:57453"/>
        <dbReference type="ChEBI" id="CHEBI:141005"/>
        <dbReference type="EC" id="3.4.19.9"/>
    </reaction>
</comment>